<proteinExistence type="predicted"/>
<comment type="caution">
    <text evidence="1">The sequence shown here is derived from an EMBL/GenBank/DDBJ whole genome shotgun (WGS) entry which is preliminary data.</text>
</comment>
<organism evidence="1">
    <name type="scientific">marine sediment metagenome</name>
    <dbReference type="NCBI Taxonomy" id="412755"/>
    <lineage>
        <taxon>unclassified sequences</taxon>
        <taxon>metagenomes</taxon>
        <taxon>ecological metagenomes</taxon>
    </lineage>
</organism>
<dbReference type="EMBL" id="LAZR01058218">
    <property type="protein sequence ID" value="KKK70378.1"/>
    <property type="molecule type" value="Genomic_DNA"/>
</dbReference>
<accession>A0A0F8XN52</accession>
<sequence>MAAKKEIPKKDNKYNGFVGFAKLYNSEVYIDTRDGTGYNTVIKKLNPLICKFALKFHFSGNTFEDTRHDVIIHI</sequence>
<name>A0A0F8XN52_9ZZZZ</name>
<evidence type="ECO:0000313" key="1">
    <source>
        <dbReference type="EMBL" id="KKK70378.1"/>
    </source>
</evidence>
<feature type="non-terminal residue" evidence="1">
    <location>
        <position position="74"/>
    </location>
</feature>
<gene>
    <name evidence="1" type="ORF">LCGC14_2924570</name>
</gene>
<reference evidence="1" key="1">
    <citation type="journal article" date="2015" name="Nature">
        <title>Complex archaea that bridge the gap between prokaryotes and eukaryotes.</title>
        <authorList>
            <person name="Spang A."/>
            <person name="Saw J.H."/>
            <person name="Jorgensen S.L."/>
            <person name="Zaremba-Niedzwiedzka K."/>
            <person name="Martijn J."/>
            <person name="Lind A.E."/>
            <person name="van Eijk R."/>
            <person name="Schleper C."/>
            <person name="Guy L."/>
            <person name="Ettema T.J."/>
        </authorList>
    </citation>
    <scope>NUCLEOTIDE SEQUENCE</scope>
</reference>
<protein>
    <submittedName>
        <fullName evidence="1">Uncharacterized protein</fullName>
    </submittedName>
</protein>
<dbReference type="AlphaFoldDB" id="A0A0F8XN52"/>